<dbReference type="EC" id="2.7.13.3" evidence="2"/>
<dbReference type="PANTHER" id="PTHR24421">
    <property type="entry name" value="NITRATE/NITRITE SENSOR PROTEIN NARX-RELATED"/>
    <property type="match status" value="1"/>
</dbReference>
<dbReference type="SMART" id="SM00387">
    <property type="entry name" value="HATPase_c"/>
    <property type="match status" value="1"/>
</dbReference>
<protein>
    <recommendedName>
        <fullName evidence="2">histidine kinase</fullName>
        <ecNumber evidence="2">2.7.13.3</ecNumber>
    </recommendedName>
</protein>
<feature type="transmembrane region" description="Helical" evidence="6">
    <location>
        <begin position="176"/>
        <end position="200"/>
    </location>
</feature>
<keyword evidence="3" id="KW-0808">Transferase</keyword>
<accession>A0A4P9C7I1</accession>
<keyword evidence="6" id="KW-0812">Transmembrane</keyword>
<dbReference type="InterPro" id="IPR003594">
    <property type="entry name" value="HATPase_dom"/>
</dbReference>
<sequence length="676" mass="78706">MMTYKKHLFIILYLILSLLIYIYGLLNYKVLFLPIIVSNLTFILNLLIVYCLLNTKNNLSIALFILLLAVINWILILLMFADLNYAYAADLLMFYFSFFLLIFFLSLAEPRFWKRYKLYILFQLFLDTCTYIVYMNISDIILAKAVLFFTNVLSALYICFYVYYRYYHSHYITKTVRLIVFGILGSFLPYLLLTFLPRFILPAFSPPSFGDWTLYFLLVLPLIFTHVLIKQNLQIRDRWNINPFTNFWILCFSFLCIDLTLFFIFQPKYTELFIFNNVMLVFIILYDLSFSVYLFYRQKKLGEILQNFEQEKIDITKQLLSYDQLEKTGTLVSEILKTGVAFEGIAIIWLKEENNPIFLSKEGSLSNFSLSSIKKENLVNESPKLFIDRELNCISIPLVRLQKKVGLIILSRPSFSAFDQKEMLTLQSYSQTITDILVTSIWMSEKQNHNILSSFAASERLAYLESLDLAEKDKKNLSSYLHDDILQDVLSIKNLSSTLDGPEETLNLIDEILSKISLSLRRQMLELYPSFLTVTPLDDSMINLVGKLNQSYGQAIAVDLQLPEDSDITIDEKFMVYRILKELVTNVFKHAKAKNIWISLIESHENNHFCLTIEDDGVGVDTEHFSFTDIAQNHLGLVKIKQEITFLGGSFQTKGALNQGFCIKMTFPRKKQEDKI</sequence>
<dbReference type="InterPro" id="IPR005467">
    <property type="entry name" value="His_kinase_dom"/>
</dbReference>
<feature type="transmembrane region" description="Helical" evidence="6">
    <location>
        <begin position="87"/>
        <end position="106"/>
    </location>
</feature>
<feature type="transmembrane region" description="Helical" evidence="6">
    <location>
        <begin position="7"/>
        <end position="26"/>
    </location>
</feature>
<keyword evidence="6" id="KW-0472">Membrane</keyword>
<evidence type="ECO:0000256" key="2">
    <source>
        <dbReference type="ARBA" id="ARBA00012438"/>
    </source>
</evidence>
<evidence type="ECO:0000256" key="1">
    <source>
        <dbReference type="ARBA" id="ARBA00000085"/>
    </source>
</evidence>
<feature type="transmembrane region" description="Helical" evidence="6">
    <location>
        <begin position="212"/>
        <end position="229"/>
    </location>
</feature>
<keyword evidence="6" id="KW-1133">Transmembrane helix</keyword>
<feature type="transmembrane region" description="Helical" evidence="6">
    <location>
        <begin position="141"/>
        <end position="164"/>
    </location>
</feature>
<dbReference type="InterPro" id="IPR050482">
    <property type="entry name" value="Sensor_HK_TwoCompSys"/>
</dbReference>
<dbReference type="GO" id="GO:0004673">
    <property type="term" value="F:protein histidine kinase activity"/>
    <property type="evidence" value="ECO:0007669"/>
    <property type="project" value="UniProtKB-EC"/>
</dbReference>
<evidence type="ECO:0000259" key="7">
    <source>
        <dbReference type="PROSITE" id="PS50109"/>
    </source>
</evidence>
<keyword evidence="5" id="KW-0902">Two-component regulatory system</keyword>
<dbReference type="Pfam" id="PF02518">
    <property type="entry name" value="HATPase_c"/>
    <property type="match status" value="1"/>
</dbReference>
<keyword evidence="9" id="KW-1185">Reference proteome</keyword>
<feature type="transmembrane region" description="Helical" evidence="6">
    <location>
        <begin position="60"/>
        <end position="81"/>
    </location>
</feature>
<evidence type="ECO:0000256" key="3">
    <source>
        <dbReference type="ARBA" id="ARBA00022679"/>
    </source>
</evidence>
<dbReference type="InterPro" id="IPR036890">
    <property type="entry name" value="HATPase_C_sf"/>
</dbReference>
<evidence type="ECO:0000313" key="9">
    <source>
        <dbReference type="Proteomes" id="UP000218387"/>
    </source>
</evidence>
<feature type="transmembrane region" description="Helical" evidence="6">
    <location>
        <begin position="118"/>
        <end position="135"/>
    </location>
</feature>
<proteinExistence type="predicted"/>
<reference evidence="8 9" key="1">
    <citation type="submission" date="2018-05" db="EMBL/GenBank/DDBJ databases">
        <title>Genome comparison of Eubacterium sp.</title>
        <authorList>
            <person name="Feng Y."/>
            <person name="Sanchez-Andrea I."/>
            <person name="Stams A.J.M."/>
            <person name="De Vos W.M."/>
        </authorList>
    </citation>
    <scope>NUCLEOTIDE SEQUENCE [LARGE SCALE GENOMIC DNA]</scope>
    <source>
        <strain evidence="8 9">YI</strain>
    </source>
</reference>
<evidence type="ECO:0000256" key="6">
    <source>
        <dbReference type="SAM" id="Phobius"/>
    </source>
</evidence>
<dbReference type="RefSeq" id="WP_096920248.1">
    <property type="nucleotide sequence ID" value="NZ_CP029487.1"/>
</dbReference>
<dbReference type="PANTHER" id="PTHR24421:SF10">
    <property type="entry name" value="NITRATE_NITRITE SENSOR PROTEIN NARQ"/>
    <property type="match status" value="1"/>
</dbReference>
<dbReference type="SUPFAM" id="SSF55874">
    <property type="entry name" value="ATPase domain of HSP90 chaperone/DNA topoisomerase II/histidine kinase"/>
    <property type="match status" value="1"/>
</dbReference>
<evidence type="ECO:0000256" key="4">
    <source>
        <dbReference type="ARBA" id="ARBA00022777"/>
    </source>
</evidence>
<dbReference type="EMBL" id="CP029487">
    <property type="protein sequence ID" value="QCT71479.1"/>
    <property type="molecule type" value="Genomic_DNA"/>
</dbReference>
<dbReference type="GO" id="GO:0000160">
    <property type="term" value="P:phosphorelay signal transduction system"/>
    <property type="evidence" value="ECO:0007669"/>
    <property type="project" value="UniProtKB-KW"/>
</dbReference>
<evidence type="ECO:0000256" key="5">
    <source>
        <dbReference type="ARBA" id="ARBA00023012"/>
    </source>
</evidence>
<organism evidence="8 9">
    <name type="scientific">Eubacterium maltosivorans</name>
    <dbReference type="NCBI Taxonomy" id="2041044"/>
    <lineage>
        <taxon>Bacteria</taxon>
        <taxon>Bacillati</taxon>
        <taxon>Bacillota</taxon>
        <taxon>Clostridia</taxon>
        <taxon>Eubacteriales</taxon>
        <taxon>Eubacteriaceae</taxon>
        <taxon>Eubacterium</taxon>
    </lineage>
</organism>
<feature type="domain" description="Histidine kinase" evidence="7">
    <location>
        <begin position="507"/>
        <end position="671"/>
    </location>
</feature>
<dbReference type="PROSITE" id="PS50109">
    <property type="entry name" value="HIS_KIN"/>
    <property type="match status" value="1"/>
</dbReference>
<feature type="transmembrane region" description="Helical" evidence="6">
    <location>
        <begin position="272"/>
        <end position="296"/>
    </location>
</feature>
<feature type="transmembrane region" description="Helical" evidence="6">
    <location>
        <begin position="241"/>
        <end position="266"/>
    </location>
</feature>
<comment type="catalytic activity">
    <reaction evidence="1">
        <text>ATP + protein L-histidine = ADP + protein N-phospho-L-histidine.</text>
        <dbReference type="EC" id="2.7.13.3"/>
    </reaction>
</comment>
<dbReference type="Proteomes" id="UP000218387">
    <property type="component" value="Chromosome"/>
</dbReference>
<feature type="transmembrane region" description="Helical" evidence="6">
    <location>
        <begin position="32"/>
        <end position="53"/>
    </location>
</feature>
<name>A0A4P9C7I1_EUBML</name>
<dbReference type="Gene3D" id="3.30.565.10">
    <property type="entry name" value="Histidine kinase-like ATPase, C-terminal domain"/>
    <property type="match status" value="1"/>
</dbReference>
<dbReference type="AlphaFoldDB" id="A0A4P9C7I1"/>
<dbReference type="CDD" id="cd16917">
    <property type="entry name" value="HATPase_UhpB-NarQ-NarX-like"/>
    <property type="match status" value="1"/>
</dbReference>
<keyword evidence="4" id="KW-0418">Kinase</keyword>
<evidence type="ECO:0000313" key="8">
    <source>
        <dbReference type="EMBL" id="QCT71479.1"/>
    </source>
</evidence>
<dbReference type="KEGG" id="emt:CPZ25_009105"/>
<gene>
    <name evidence="8" type="ORF">CPZ25_009105</name>
</gene>